<comment type="caution">
    <text evidence="2">The sequence shown here is derived from an EMBL/GenBank/DDBJ whole genome shotgun (WGS) entry which is preliminary data.</text>
</comment>
<reference evidence="2 3" key="1">
    <citation type="submission" date="2022-01" db="EMBL/GenBank/DDBJ databases">
        <title>Draft Genome Sequences of Seven Type Strains of the Genus Streptomyces.</title>
        <authorList>
            <person name="Aziz S."/>
            <person name="Coretto E."/>
            <person name="Chronakova A."/>
            <person name="Sproer C."/>
            <person name="Huber K."/>
            <person name="Nouioui I."/>
            <person name="Gross H."/>
        </authorList>
    </citation>
    <scope>NUCLEOTIDE SEQUENCE [LARGE SCALE GENOMIC DNA]</scope>
    <source>
        <strain evidence="2 3">DSM 41685</strain>
    </source>
</reference>
<dbReference type="RefSeq" id="WP_086697533.1">
    <property type="nucleotide sequence ID" value="NZ_JAKKZF010000201.1"/>
</dbReference>
<name>A0ABS9JRJ6_9ACTN</name>
<sequence length="63" mass="6724">MGLRNRTPISTKPGGPYADKGAPTEYQASCGWWCSAEDKPTPGAGGDRTEEGRNSGLSKGRRR</sequence>
<protein>
    <submittedName>
        <fullName evidence="2">Uncharacterized protein</fullName>
    </submittedName>
</protein>
<feature type="region of interest" description="Disordered" evidence="1">
    <location>
        <begin position="1"/>
        <end position="22"/>
    </location>
</feature>
<gene>
    <name evidence="2" type="ORF">L0F81_33810</name>
</gene>
<dbReference type="EMBL" id="JAKKZF010000201">
    <property type="protein sequence ID" value="MCG0068185.1"/>
    <property type="molecule type" value="Genomic_DNA"/>
</dbReference>
<feature type="region of interest" description="Disordered" evidence="1">
    <location>
        <begin position="34"/>
        <end position="63"/>
    </location>
</feature>
<accession>A0ABS9JRJ6</accession>
<evidence type="ECO:0000313" key="2">
    <source>
        <dbReference type="EMBL" id="MCG0068185.1"/>
    </source>
</evidence>
<evidence type="ECO:0000256" key="1">
    <source>
        <dbReference type="SAM" id="MobiDB-lite"/>
    </source>
</evidence>
<keyword evidence="3" id="KW-1185">Reference proteome</keyword>
<organism evidence="2 3">
    <name type="scientific">Streptomyces tricolor</name>
    <dbReference type="NCBI Taxonomy" id="68277"/>
    <lineage>
        <taxon>Bacteria</taxon>
        <taxon>Bacillati</taxon>
        <taxon>Actinomycetota</taxon>
        <taxon>Actinomycetes</taxon>
        <taxon>Kitasatosporales</taxon>
        <taxon>Streptomycetaceae</taxon>
        <taxon>Streptomyces</taxon>
        <taxon>Streptomyces violaceoruber group</taxon>
    </lineage>
</organism>
<evidence type="ECO:0000313" key="3">
    <source>
        <dbReference type="Proteomes" id="UP001299012"/>
    </source>
</evidence>
<dbReference type="Proteomes" id="UP001299012">
    <property type="component" value="Unassembled WGS sequence"/>
</dbReference>
<proteinExistence type="predicted"/>